<feature type="region of interest" description="Disordered" evidence="6">
    <location>
        <begin position="421"/>
        <end position="468"/>
    </location>
</feature>
<evidence type="ECO:0000256" key="1">
    <source>
        <dbReference type="ARBA" id="ARBA00011073"/>
    </source>
</evidence>
<dbReference type="GO" id="GO:0006508">
    <property type="term" value="P:proteolysis"/>
    <property type="evidence" value="ECO:0007669"/>
    <property type="project" value="UniProtKB-KW"/>
</dbReference>
<dbReference type="GO" id="GO:0004252">
    <property type="term" value="F:serine-type endopeptidase activity"/>
    <property type="evidence" value="ECO:0007669"/>
    <property type="project" value="UniProtKB-UniRule"/>
</dbReference>
<name>A0A7Z8NNM3_9CELL</name>
<keyword evidence="4 5" id="KW-0720">Serine protease</keyword>
<keyword evidence="7" id="KW-1133">Transmembrane helix</keyword>
<protein>
    <recommendedName>
        <fullName evidence="8">Peptidase S8/S53 domain-containing protein</fullName>
    </recommendedName>
</protein>
<feature type="transmembrane region" description="Helical" evidence="7">
    <location>
        <begin position="469"/>
        <end position="493"/>
    </location>
</feature>
<dbReference type="PANTHER" id="PTHR43806:SF11">
    <property type="entry name" value="CEREVISIN-RELATED"/>
    <property type="match status" value="1"/>
</dbReference>
<evidence type="ECO:0000256" key="3">
    <source>
        <dbReference type="ARBA" id="ARBA00022801"/>
    </source>
</evidence>
<feature type="domain" description="Peptidase S8/S53" evidence="8">
    <location>
        <begin position="141"/>
        <end position="402"/>
    </location>
</feature>
<keyword evidence="7" id="KW-0812">Transmembrane</keyword>
<evidence type="ECO:0000256" key="6">
    <source>
        <dbReference type="SAM" id="MobiDB-lite"/>
    </source>
</evidence>
<dbReference type="PROSITE" id="PS51892">
    <property type="entry name" value="SUBTILASE"/>
    <property type="match status" value="1"/>
</dbReference>
<feature type="region of interest" description="Disordered" evidence="6">
    <location>
        <begin position="1"/>
        <end position="82"/>
    </location>
</feature>
<evidence type="ECO:0000259" key="8">
    <source>
        <dbReference type="Pfam" id="PF00082"/>
    </source>
</evidence>
<proteinExistence type="inferred from homology"/>
<feature type="transmembrane region" description="Helical" evidence="7">
    <location>
        <begin position="96"/>
        <end position="117"/>
    </location>
</feature>
<evidence type="ECO:0000256" key="4">
    <source>
        <dbReference type="ARBA" id="ARBA00022825"/>
    </source>
</evidence>
<dbReference type="InterPro" id="IPR050131">
    <property type="entry name" value="Peptidase_S8_subtilisin-like"/>
</dbReference>
<dbReference type="AlphaFoldDB" id="A0A7Z8NNM3"/>
<dbReference type="EMBL" id="SZYE01000163">
    <property type="protein sequence ID" value="TKR22595.1"/>
    <property type="molecule type" value="Genomic_DNA"/>
</dbReference>
<dbReference type="PANTHER" id="PTHR43806">
    <property type="entry name" value="PEPTIDASE S8"/>
    <property type="match status" value="1"/>
</dbReference>
<accession>A0A7Z8NNM3</accession>
<evidence type="ECO:0000256" key="2">
    <source>
        <dbReference type="ARBA" id="ARBA00022670"/>
    </source>
</evidence>
<comment type="similarity">
    <text evidence="1 5">Belongs to the peptidase S8 family.</text>
</comment>
<keyword evidence="2 5" id="KW-0645">Protease</keyword>
<keyword evidence="7" id="KW-0472">Membrane</keyword>
<sequence>MAGDPERAGVLREVRERSPGRREPAHSHPRDHRRVPTGTGRQCALAGAAGRRRRGADARARRPARGHPGRPHDRRTGSARPDAVLMRGRRPVRQGAVLATAVAVVALVAPAAAGAAVPGAEDGRWYYEATGLADLHQRTTGEGVTIAVIDEAVNPAVADLGGADVQPHEPSYCAAQPGGEAYPATSTEPVAEHTTSIVTMLVGTDAGVGGAPGIPGVAPGATVRTYAVRYGEAPCETPAGQEDLQDDAIRDAVAEGADIIAVPGAANFTTDGVADALRAGVVVIAAGGNDGFISGMPSVANGVVNVGTVTPDATLADGSPRGDLLAVVAPGARIRALVAPWDAYNTTTGSSNATAYTAGALALLWSLYPEATGGQLLQAMIRTTGGEVTAEPAEHDGSWGYGTLNVRSLLSVDPTTYQDENPFLLDDGTKPTPAEVLGTDTAPTAEPSSSGTVTDGGTTTSETTESSDLPLGVVVGGAVAVVLVAGVVTAVFLRRRKATVPGHSYDEPPTYARGNHG</sequence>
<evidence type="ECO:0000256" key="5">
    <source>
        <dbReference type="PROSITE-ProRule" id="PRU01240"/>
    </source>
</evidence>
<comment type="caution">
    <text evidence="9">The sequence shown here is derived from an EMBL/GenBank/DDBJ whole genome shotgun (WGS) entry which is preliminary data.</text>
</comment>
<dbReference type="SUPFAM" id="SSF52743">
    <property type="entry name" value="Subtilisin-like"/>
    <property type="match status" value="1"/>
</dbReference>
<reference evidence="9 10" key="1">
    <citation type="submission" date="2019-05" db="EMBL/GenBank/DDBJ databases">
        <title>Genome sequence of Cellulomonas hominis strain CS1.</title>
        <authorList>
            <person name="Belmont J."/>
            <person name="Maclea K.S."/>
        </authorList>
    </citation>
    <scope>NUCLEOTIDE SEQUENCE [LARGE SCALE GENOMIC DNA]</scope>
    <source>
        <strain evidence="9 10">CS1</strain>
    </source>
</reference>
<evidence type="ECO:0000313" key="10">
    <source>
        <dbReference type="Proteomes" id="UP000308121"/>
    </source>
</evidence>
<dbReference type="PRINTS" id="PR00723">
    <property type="entry name" value="SUBTILISIN"/>
</dbReference>
<dbReference type="OrthoDB" id="3644449at2"/>
<keyword evidence="3 5" id="KW-0378">Hydrolase</keyword>
<dbReference type="Gene3D" id="3.40.50.200">
    <property type="entry name" value="Peptidase S8/S53 domain"/>
    <property type="match status" value="1"/>
</dbReference>
<evidence type="ECO:0000313" key="9">
    <source>
        <dbReference type="EMBL" id="TKR22595.1"/>
    </source>
</evidence>
<feature type="active site" description="Charge relay system" evidence="5">
    <location>
        <position position="150"/>
    </location>
</feature>
<dbReference type="InterPro" id="IPR000209">
    <property type="entry name" value="Peptidase_S8/S53_dom"/>
</dbReference>
<evidence type="ECO:0000256" key="7">
    <source>
        <dbReference type="SAM" id="Phobius"/>
    </source>
</evidence>
<dbReference type="Pfam" id="PF00082">
    <property type="entry name" value="Peptidase_S8"/>
    <property type="match status" value="1"/>
</dbReference>
<feature type="active site" description="Charge relay system" evidence="5">
    <location>
        <position position="193"/>
    </location>
</feature>
<dbReference type="InterPro" id="IPR015500">
    <property type="entry name" value="Peptidase_S8_subtilisin-rel"/>
</dbReference>
<organism evidence="9 10">
    <name type="scientific">Cellulomonas hominis</name>
    <dbReference type="NCBI Taxonomy" id="156981"/>
    <lineage>
        <taxon>Bacteria</taxon>
        <taxon>Bacillati</taxon>
        <taxon>Actinomycetota</taxon>
        <taxon>Actinomycetes</taxon>
        <taxon>Micrococcales</taxon>
        <taxon>Cellulomonadaceae</taxon>
        <taxon>Cellulomonas</taxon>
    </lineage>
</organism>
<feature type="compositionally biased region" description="Low complexity" evidence="6">
    <location>
        <begin position="448"/>
        <end position="468"/>
    </location>
</feature>
<dbReference type="InterPro" id="IPR036852">
    <property type="entry name" value="Peptidase_S8/S53_dom_sf"/>
</dbReference>
<feature type="compositionally biased region" description="Basic and acidic residues" evidence="6">
    <location>
        <begin position="1"/>
        <end position="28"/>
    </location>
</feature>
<dbReference type="Proteomes" id="UP000308121">
    <property type="component" value="Unassembled WGS sequence"/>
</dbReference>
<gene>
    <name evidence="9" type="ORF">FA014_15610</name>
</gene>
<feature type="active site" description="Charge relay system" evidence="5">
    <location>
        <position position="351"/>
    </location>
</feature>